<evidence type="ECO:0000256" key="1">
    <source>
        <dbReference type="SAM" id="Phobius"/>
    </source>
</evidence>
<reference evidence="3 4" key="1">
    <citation type="journal article" date="2015" name="Genome Announc.">
        <title>Expanding the biotechnology potential of lactobacilli through comparative genomics of 213 strains and associated genera.</title>
        <authorList>
            <person name="Sun Z."/>
            <person name="Harris H.M."/>
            <person name="McCann A."/>
            <person name="Guo C."/>
            <person name="Argimon S."/>
            <person name="Zhang W."/>
            <person name="Yang X."/>
            <person name="Jeffery I.B."/>
            <person name="Cooney J.C."/>
            <person name="Kagawa T.F."/>
            <person name="Liu W."/>
            <person name="Song Y."/>
            <person name="Salvetti E."/>
            <person name="Wrobel A."/>
            <person name="Rasinkangas P."/>
            <person name="Parkhill J."/>
            <person name="Rea M.C."/>
            <person name="O'Sullivan O."/>
            <person name="Ritari J."/>
            <person name="Douillard F.P."/>
            <person name="Paul Ross R."/>
            <person name="Yang R."/>
            <person name="Briner A.E."/>
            <person name="Felis G.E."/>
            <person name="de Vos W.M."/>
            <person name="Barrangou R."/>
            <person name="Klaenhammer T.R."/>
            <person name="Caufield P.W."/>
            <person name="Cui Y."/>
            <person name="Zhang H."/>
            <person name="O'Toole P.W."/>
        </authorList>
    </citation>
    <scope>NUCLEOTIDE SEQUENCE [LARGE SCALE GENOMIC DNA]</scope>
    <source>
        <strain evidence="3 4">DSM 6035</strain>
    </source>
</reference>
<keyword evidence="4" id="KW-1185">Reference proteome</keyword>
<feature type="domain" description="Phosphatidic acid phosphatase type 2/haloperoxidase" evidence="2">
    <location>
        <begin position="55"/>
        <end position="163"/>
    </location>
</feature>
<sequence length="165" mass="18653">MQDYQHFYQRISAPFRKHPHLVTALRLTNRAIEVLMYLAYLGMVGEQVWTRHGAAWPIIVVPGVSFALLSLARNRLNAPRPYEQWLLRPLISREKTGDSFPSRHVFSAMTIAMVACQIWWPLGIFLVFLAVLLALIRVVGGVHYPKDVLAGMAAGLVCGALLWLF</sequence>
<dbReference type="PANTHER" id="PTHR14969:SF13">
    <property type="entry name" value="AT30094P"/>
    <property type="match status" value="1"/>
</dbReference>
<dbReference type="Gene3D" id="1.20.144.10">
    <property type="entry name" value="Phosphatidic acid phosphatase type 2/haloperoxidase"/>
    <property type="match status" value="1"/>
</dbReference>
<dbReference type="AlphaFoldDB" id="A0A0R1XJU8"/>
<keyword evidence="1" id="KW-1133">Transmembrane helix</keyword>
<keyword evidence="1" id="KW-0472">Membrane</keyword>
<dbReference type="SMART" id="SM00014">
    <property type="entry name" value="acidPPc"/>
    <property type="match status" value="1"/>
</dbReference>
<name>A0A0R1XJU8_9LACO</name>
<proteinExistence type="predicted"/>
<dbReference type="InterPro" id="IPR000326">
    <property type="entry name" value="PAP2/HPO"/>
</dbReference>
<accession>A0A0R1XJU8</accession>
<gene>
    <name evidence="3" type="ORF">FD32_GL000149</name>
</gene>
<comment type="caution">
    <text evidence="3">The sequence shown here is derived from an EMBL/GenBank/DDBJ whole genome shotgun (WGS) entry which is preliminary data.</text>
</comment>
<dbReference type="PATRIC" id="fig|1423782.4.peg.148"/>
<feature type="transmembrane region" description="Helical" evidence="1">
    <location>
        <begin position="54"/>
        <end position="72"/>
    </location>
</feature>
<organism evidence="3 4">
    <name type="scientific">Limosilactobacillus panis DSM 6035</name>
    <dbReference type="NCBI Taxonomy" id="1423782"/>
    <lineage>
        <taxon>Bacteria</taxon>
        <taxon>Bacillati</taxon>
        <taxon>Bacillota</taxon>
        <taxon>Bacilli</taxon>
        <taxon>Lactobacillales</taxon>
        <taxon>Lactobacillaceae</taxon>
        <taxon>Limosilactobacillus</taxon>
    </lineage>
</organism>
<keyword evidence="1" id="KW-0812">Transmembrane</keyword>
<dbReference type="InterPro" id="IPR036938">
    <property type="entry name" value="PAP2/HPO_sf"/>
</dbReference>
<dbReference type="EMBL" id="AZGM01000067">
    <property type="protein sequence ID" value="KRM27052.1"/>
    <property type="molecule type" value="Genomic_DNA"/>
</dbReference>
<dbReference type="Pfam" id="PF01569">
    <property type="entry name" value="PAP2"/>
    <property type="match status" value="1"/>
</dbReference>
<feature type="transmembrane region" description="Helical" evidence="1">
    <location>
        <begin position="111"/>
        <end position="136"/>
    </location>
</feature>
<evidence type="ECO:0000313" key="3">
    <source>
        <dbReference type="EMBL" id="KRM27052.1"/>
    </source>
</evidence>
<dbReference type="Proteomes" id="UP000051412">
    <property type="component" value="Unassembled WGS sequence"/>
</dbReference>
<protein>
    <recommendedName>
        <fullName evidence="2">Phosphatidic acid phosphatase type 2/haloperoxidase domain-containing protein</fullName>
    </recommendedName>
</protein>
<dbReference type="OrthoDB" id="9789113at2"/>
<evidence type="ECO:0000259" key="2">
    <source>
        <dbReference type="SMART" id="SM00014"/>
    </source>
</evidence>
<evidence type="ECO:0000313" key="4">
    <source>
        <dbReference type="Proteomes" id="UP000051412"/>
    </source>
</evidence>
<dbReference type="CDD" id="cd01610">
    <property type="entry name" value="PAP2_like"/>
    <property type="match status" value="1"/>
</dbReference>
<dbReference type="PANTHER" id="PTHR14969">
    <property type="entry name" value="SPHINGOSINE-1-PHOSPHATE PHOSPHOHYDROLASE"/>
    <property type="match status" value="1"/>
</dbReference>
<feature type="transmembrane region" description="Helical" evidence="1">
    <location>
        <begin position="21"/>
        <end position="42"/>
    </location>
</feature>
<dbReference type="STRING" id="1423782.FD32_GL000149"/>
<dbReference type="RefSeq" id="WP_056962126.1">
    <property type="nucleotide sequence ID" value="NZ_AZGM01000067.1"/>
</dbReference>
<dbReference type="SUPFAM" id="SSF48317">
    <property type="entry name" value="Acid phosphatase/Vanadium-dependent haloperoxidase"/>
    <property type="match status" value="1"/>
</dbReference>